<accession>A0A835HMJ1</accession>
<sequence>APEGITAAKVTAEGVNEQITVVNLSLEDDSEKLSLDGVKENSYKEGAEVIAAVAKTKEVYDQVGGRIEKSVVEHELSPQAIGEVADTALYETEASLEELCVAKEIATLADNGAKRCKILQRKFSDYSPVMGWCNKNTRPDNVPFQFRKIWLEHNQFMNMVKLSWSEPMSDGHICLVMRKLKRLKSTLKAWHKNTYWALEIKSPRQRNPSKTSKNIKSRSLLMSSCIYKKWKRKNSSQISCTLKPLCGNKEHAPKRSLKGILTLLISKLKHEFSNPNILLRRSRQLKELYCMTKVLSRSTWYKPTKSSLKPSRYCRTRSF</sequence>
<keyword evidence="2" id="KW-1185">Reference proteome</keyword>
<comment type="caution">
    <text evidence="1">The sequence shown here is derived from an EMBL/GenBank/DDBJ whole genome shotgun (WGS) entry which is preliminary data.</text>
</comment>
<protein>
    <submittedName>
        <fullName evidence="1">Uncharacterized protein</fullName>
    </submittedName>
</protein>
<evidence type="ECO:0000313" key="2">
    <source>
        <dbReference type="Proteomes" id="UP000631114"/>
    </source>
</evidence>
<dbReference type="EMBL" id="JADFTS010000006">
    <property type="protein sequence ID" value="KAF9599638.1"/>
    <property type="molecule type" value="Genomic_DNA"/>
</dbReference>
<reference evidence="1 2" key="1">
    <citation type="submission" date="2020-10" db="EMBL/GenBank/DDBJ databases">
        <title>The Coptis chinensis genome and diversification of protoberbering-type alkaloids.</title>
        <authorList>
            <person name="Wang B."/>
            <person name="Shu S."/>
            <person name="Song C."/>
            <person name="Liu Y."/>
        </authorList>
    </citation>
    <scope>NUCLEOTIDE SEQUENCE [LARGE SCALE GENOMIC DNA]</scope>
    <source>
        <strain evidence="1">HL-2020</strain>
        <tissue evidence="1">Leaf</tissue>
    </source>
</reference>
<feature type="non-terminal residue" evidence="1">
    <location>
        <position position="319"/>
    </location>
</feature>
<gene>
    <name evidence="1" type="ORF">IFM89_001380</name>
</gene>
<dbReference type="Proteomes" id="UP000631114">
    <property type="component" value="Unassembled WGS sequence"/>
</dbReference>
<name>A0A835HMJ1_9MAGN</name>
<dbReference type="OrthoDB" id="692400at2759"/>
<evidence type="ECO:0000313" key="1">
    <source>
        <dbReference type="EMBL" id="KAF9599638.1"/>
    </source>
</evidence>
<dbReference type="AlphaFoldDB" id="A0A835HMJ1"/>
<proteinExistence type="predicted"/>
<organism evidence="1 2">
    <name type="scientific">Coptis chinensis</name>
    <dbReference type="NCBI Taxonomy" id="261450"/>
    <lineage>
        <taxon>Eukaryota</taxon>
        <taxon>Viridiplantae</taxon>
        <taxon>Streptophyta</taxon>
        <taxon>Embryophyta</taxon>
        <taxon>Tracheophyta</taxon>
        <taxon>Spermatophyta</taxon>
        <taxon>Magnoliopsida</taxon>
        <taxon>Ranunculales</taxon>
        <taxon>Ranunculaceae</taxon>
        <taxon>Coptidoideae</taxon>
        <taxon>Coptis</taxon>
    </lineage>
</organism>